<keyword evidence="1" id="KW-0812">Transmembrane</keyword>
<dbReference type="WBParaSite" id="TCLT_0000860701-mRNA-1">
    <property type="protein sequence ID" value="TCLT_0000860701-mRNA-1"/>
    <property type="gene ID" value="TCLT_0000860701"/>
</dbReference>
<protein>
    <submittedName>
        <fullName evidence="4">DUF4536 domain-containing protein</fullName>
    </submittedName>
</protein>
<accession>A0A0N5D6E8</accession>
<keyword evidence="1" id="KW-1133">Transmembrane helix</keyword>
<dbReference type="OrthoDB" id="6604875at2759"/>
<dbReference type="OMA" id="CRYVGTG"/>
<dbReference type="Proteomes" id="UP000276776">
    <property type="component" value="Unassembled WGS sequence"/>
</dbReference>
<evidence type="ECO:0000313" key="2">
    <source>
        <dbReference type="EMBL" id="VDN06171.1"/>
    </source>
</evidence>
<feature type="transmembrane region" description="Helical" evidence="1">
    <location>
        <begin position="18"/>
        <end position="36"/>
    </location>
</feature>
<proteinExistence type="predicted"/>
<dbReference type="EMBL" id="UYYF01004656">
    <property type="protein sequence ID" value="VDN06171.1"/>
    <property type="molecule type" value="Genomic_DNA"/>
</dbReference>
<feature type="transmembrane region" description="Helical" evidence="1">
    <location>
        <begin position="48"/>
        <end position="67"/>
    </location>
</feature>
<name>A0A0N5D6E8_THECL</name>
<reference evidence="4" key="1">
    <citation type="submission" date="2017-02" db="UniProtKB">
        <authorList>
            <consortium name="WormBaseParasite"/>
        </authorList>
    </citation>
    <scope>IDENTIFICATION</scope>
</reference>
<evidence type="ECO:0000313" key="4">
    <source>
        <dbReference type="WBParaSite" id="TCLT_0000860701-mRNA-1"/>
    </source>
</evidence>
<organism evidence="4">
    <name type="scientific">Thelazia callipaeda</name>
    <name type="common">Oriental eyeworm</name>
    <name type="synonym">Parasitic nematode</name>
    <dbReference type="NCBI Taxonomy" id="103827"/>
    <lineage>
        <taxon>Eukaryota</taxon>
        <taxon>Metazoa</taxon>
        <taxon>Ecdysozoa</taxon>
        <taxon>Nematoda</taxon>
        <taxon>Chromadorea</taxon>
        <taxon>Rhabditida</taxon>
        <taxon>Spirurina</taxon>
        <taxon>Spiruromorpha</taxon>
        <taxon>Thelazioidea</taxon>
        <taxon>Thelaziidae</taxon>
        <taxon>Thelazia</taxon>
    </lineage>
</organism>
<keyword evidence="3" id="KW-1185">Reference proteome</keyword>
<sequence length="89" mass="10481">MEREETEVATLDCRSCRYVGTGLFLFVASYMWYCTRSTVYAGSLYKKLPLRLIAFGSLYMSFARFIYLPPFEHLAPEIRHKSKINQQLR</sequence>
<gene>
    <name evidence="2" type="ORF">TCLT_LOCUS8596</name>
</gene>
<evidence type="ECO:0000313" key="3">
    <source>
        <dbReference type="Proteomes" id="UP000276776"/>
    </source>
</evidence>
<dbReference type="AlphaFoldDB" id="A0A0N5D6E8"/>
<keyword evidence="1" id="KW-0472">Membrane</keyword>
<reference evidence="2 3" key="2">
    <citation type="submission" date="2018-11" db="EMBL/GenBank/DDBJ databases">
        <authorList>
            <consortium name="Pathogen Informatics"/>
        </authorList>
    </citation>
    <scope>NUCLEOTIDE SEQUENCE [LARGE SCALE GENOMIC DNA]</scope>
</reference>
<evidence type="ECO:0000256" key="1">
    <source>
        <dbReference type="SAM" id="Phobius"/>
    </source>
</evidence>